<evidence type="ECO:0000313" key="5">
    <source>
        <dbReference type="EMBL" id="GAU90821.1"/>
    </source>
</evidence>
<keyword evidence="3" id="KW-0560">Oxidoreductase</keyword>
<comment type="caution">
    <text evidence="5">The sequence shown here is derived from an EMBL/GenBank/DDBJ whole genome shotgun (WGS) entry which is preliminary data.</text>
</comment>
<keyword evidence="2" id="KW-0752">Steroid biosynthesis</keyword>
<proteinExistence type="inferred from homology"/>
<dbReference type="GO" id="GO:0006694">
    <property type="term" value="P:steroid biosynthetic process"/>
    <property type="evidence" value="ECO:0007669"/>
    <property type="project" value="UniProtKB-KW"/>
</dbReference>
<dbReference type="Proteomes" id="UP000186922">
    <property type="component" value="Unassembled WGS sequence"/>
</dbReference>
<accession>A0A1D1UN16</accession>
<evidence type="ECO:0000256" key="1">
    <source>
        <dbReference type="ARBA" id="ARBA00022857"/>
    </source>
</evidence>
<dbReference type="Gene3D" id="3.40.50.720">
    <property type="entry name" value="NAD(P)-binding Rossmann-like Domain"/>
    <property type="match status" value="1"/>
</dbReference>
<dbReference type="STRING" id="947166.A0A1D1UN16"/>
<dbReference type="PANTHER" id="PTHR43086:SF2">
    <property type="entry name" value="HYDROXYSTEROID DEHYDROGENASE-LIKE PROTEIN 1"/>
    <property type="match status" value="1"/>
</dbReference>
<keyword evidence="2" id="KW-0443">Lipid metabolism</keyword>
<protein>
    <submittedName>
        <fullName evidence="5">Uncharacterized protein</fullName>
    </submittedName>
</protein>
<evidence type="ECO:0000256" key="2">
    <source>
        <dbReference type="ARBA" id="ARBA00022955"/>
    </source>
</evidence>
<keyword evidence="2" id="KW-0444">Lipid biosynthesis</keyword>
<dbReference type="EMBL" id="BDGG01000001">
    <property type="protein sequence ID" value="GAU90821.1"/>
    <property type="molecule type" value="Genomic_DNA"/>
</dbReference>
<dbReference type="AlphaFoldDB" id="A0A1D1UN16"/>
<keyword evidence="6" id="KW-1185">Reference proteome</keyword>
<dbReference type="GO" id="GO:0030497">
    <property type="term" value="P:fatty acid elongation"/>
    <property type="evidence" value="ECO:0007669"/>
    <property type="project" value="TreeGrafter"/>
</dbReference>
<dbReference type="PANTHER" id="PTHR43086">
    <property type="entry name" value="VERY-LONG-CHAIN 3-OXOOACYL-COA REDUCTASE"/>
    <property type="match status" value="1"/>
</dbReference>
<dbReference type="InterPro" id="IPR002347">
    <property type="entry name" value="SDR_fam"/>
</dbReference>
<dbReference type="GO" id="GO:0016491">
    <property type="term" value="F:oxidoreductase activity"/>
    <property type="evidence" value="ECO:0007669"/>
    <property type="project" value="UniProtKB-KW"/>
</dbReference>
<dbReference type="GO" id="GO:0005783">
    <property type="term" value="C:endoplasmic reticulum"/>
    <property type="evidence" value="ECO:0007669"/>
    <property type="project" value="TreeGrafter"/>
</dbReference>
<name>A0A1D1UN16_RAMVA</name>
<organism evidence="5 6">
    <name type="scientific">Ramazzottius varieornatus</name>
    <name type="common">Water bear</name>
    <name type="synonym">Tardigrade</name>
    <dbReference type="NCBI Taxonomy" id="947166"/>
    <lineage>
        <taxon>Eukaryota</taxon>
        <taxon>Metazoa</taxon>
        <taxon>Ecdysozoa</taxon>
        <taxon>Tardigrada</taxon>
        <taxon>Eutardigrada</taxon>
        <taxon>Parachela</taxon>
        <taxon>Hypsibioidea</taxon>
        <taxon>Ramazzottiidae</taxon>
        <taxon>Ramazzottius</taxon>
    </lineage>
</organism>
<comment type="similarity">
    <text evidence="4">Belongs to the short-chain dehydrogenases/reductases (SDR) family. 17-beta-HSD 3 subfamily.</text>
</comment>
<dbReference type="InterPro" id="IPR036291">
    <property type="entry name" value="NAD(P)-bd_dom_sf"/>
</dbReference>
<sequence>MKSYPGLIMPVRLEDFASGLLLPFLDGASRRVRTALHPAPLVSFVSKPVFLTVEKLGPAKPYLAFIGLCASCYVAARVIYHFWRGVVSYFLAGPLCLGTNLKKLTQDNGWALITGATDGLGLAFAKELARKGVNVMLVGKNAEKLDMVAREIEAQFRVKADMLVIDFRNCTVEEYAQIKEKLKVIQVDILSKI</sequence>
<dbReference type="SUPFAM" id="SSF51735">
    <property type="entry name" value="NAD(P)-binding Rossmann-fold domains"/>
    <property type="match status" value="1"/>
</dbReference>
<dbReference type="OrthoDB" id="5545019at2759"/>
<evidence type="ECO:0000256" key="4">
    <source>
        <dbReference type="ARBA" id="ARBA00038261"/>
    </source>
</evidence>
<evidence type="ECO:0000313" key="6">
    <source>
        <dbReference type="Proteomes" id="UP000186922"/>
    </source>
</evidence>
<dbReference type="Pfam" id="PF00106">
    <property type="entry name" value="adh_short"/>
    <property type="match status" value="1"/>
</dbReference>
<keyword evidence="1" id="KW-0521">NADP</keyword>
<gene>
    <name evidence="5" type="primary">RvY_03184-1</name>
    <name evidence="5" type="synonym">RvY_03184.1</name>
    <name evidence="5" type="ORF">RvY_03184</name>
</gene>
<evidence type="ECO:0000256" key="3">
    <source>
        <dbReference type="ARBA" id="ARBA00023002"/>
    </source>
</evidence>
<reference evidence="5 6" key="1">
    <citation type="journal article" date="2016" name="Nat. Commun.">
        <title>Extremotolerant tardigrade genome and improved radiotolerance of human cultured cells by tardigrade-unique protein.</title>
        <authorList>
            <person name="Hashimoto T."/>
            <person name="Horikawa D.D."/>
            <person name="Saito Y."/>
            <person name="Kuwahara H."/>
            <person name="Kozuka-Hata H."/>
            <person name="Shin-I T."/>
            <person name="Minakuchi Y."/>
            <person name="Ohishi K."/>
            <person name="Motoyama A."/>
            <person name="Aizu T."/>
            <person name="Enomoto A."/>
            <person name="Kondo K."/>
            <person name="Tanaka S."/>
            <person name="Hara Y."/>
            <person name="Koshikawa S."/>
            <person name="Sagara H."/>
            <person name="Miura T."/>
            <person name="Yokobori S."/>
            <person name="Miyagawa K."/>
            <person name="Suzuki Y."/>
            <person name="Kubo T."/>
            <person name="Oyama M."/>
            <person name="Kohara Y."/>
            <person name="Fujiyama A."/>
            <person name="Arakawa K."/>
            <person name="Katayama T."/>
            <person name="Toyoda A."/>
            <person name="Kunieda T."/>
        </authorList>
    </citation>
    <scope>NUCLEOTIDE SEQUENCE [LARGE SCALE GENOMIC DNA]</scope>
    <source>
        <strain evidence="5 6">YOKOZUNA-1</strain>
    </source>
</reference>